<evidence type="ECO:0008006" key="3">
    <source>
        <dbReference type="Google" id="ProtNLM"/>
    </source>
</evidence>
<dbReference type="Proteomes" id="UP000467840">
    <property type="component" value="Chromosome 11"/>
</dbReference>
<protein>
    <recommendedName>
        <fullName evidence="3">MULE transposase domain-containing protein</fullName>
    </recommendedName>
</protein>
<keyword evidence="2" id="KW-1185">Reference proteome</keyword>
<dbReference type="EMBL" id="JAAGAX010000002">
    <property type="protein sequence ID" value="KAF2322733.1"/>
    <property type="molecule type" value="Genomic_DNA"/>
</dbReference>
<dbReference type="PANTHER" id="PTHR31973:SF187">
    <property type="entry name" value="MUTATOR TRANSPOSASE MUDRA PROTEIN"/>
    <property type="match status" value="1"/>
</dbReference>
<dbReference type="PANTHER" id="PTHR31973">
    <property type="entry name" value="POLYPROTEIN, PUTATIVE-RELATED"/>
    <property type="match status" value="1"/>
</dbReference>
<organism evidence="1 2">
    <name type="scientific">Hevea brasiliensis</name>
    <name type="common">Para rubber tree</name>
    <name type="synonym">Siphonia brasiliensis</name>
    <dbReference type="NCBI Taxonomy" id="3981"/>
    <lineage>
        <taxon>Eukaryota</taxon>
        <taxon>Viridiplantae</taxon>
        <taxon>Streptophyta</taxon>
        <taxon>Embryophyta</taxon>
        <taxon>Tracheophyta</taxon>
        <taxon>Spermatophyta</taxon>
        <taxon>Magnoliopsida</taxon>
        <taxon>eudicotyledons</taxon>
        <taxon>Gunneridae</taxon>
        <taxon>Pentapetalae</taxon>
        <taxon>rosids</taxon>
        <taxon>fabids</taxon>
        <taxon>Malpighiales</taxon>
        <taxon>Euphorbiaceae</taxon>
        <taxon>Crotonoideae</taxon>
        <taxon>Micrandreae</taxon>
        <taxon>Hevea</taxon>
    </lineage>
</organism>
<evidence type="ECO:0000313" key="1">
    <source>
        <dbReference type="EMBL" id="KAF2322733.1"/>
    </source>
</evidence>
<reference evidence="1 2" key="1">
    <citation type="journal article" date="2020" name="Mol. Plant">
        <title>The Chromosome-Based Rubber Tree Genome Provides New Insights into Spurge Genome Evolution and Rubber Biosynthesis.</title>
        <authorList>
            <person name="Liu J."/>
            <person name="Shi C."/>
            <person name="Shi C.C."/>
            <person name="Li W."/>
            <person name="Zhang Q.J."/>
            <person name="Zhang Y."/>
            <person name="Li K."/>
            <person name="Lu H.F."/>
            <person name="Shi C."/>
            <person name="Zhu S.T."/>
            <person name="Xiao Z.Y."/>
            <person name="Nan H."/>
            <person name="Yue Y."/>
            <person name="Zhu X.G."/>
            <person name="Wu Y."/>
            <person name="Hong X.N."/>
            <person name="Fan G.Y."/>
            <person name="Tong Y."/>
            <person name="Zhang D."/>
            <person name="Mao C.L."/>
            <person name="Liu Y.L."/>
            <person name="Hao S.J."/>
            <person name="Liu W.Q."/>
            <person name="Lv M.Q."/>
            <person name="Zhang H.B."/>
            <person name="Liu Y."/>
            <person name="Hu-Tang G.R."/>
            <person name="Wang J.P."/>
            <person name="Wang J.H."/>
            <person name="Sun Y.H."/>
            <person name="Ni S.B."/>
            <person name="Chen W.B."/>
            <person name="Zhang X.C."/>
            <person name="Jiao Y.N."/>
            <person name="Eichler E.E."/>
            <person name="Li G.H."/>
            <person name="Liu X."/>
            <person name="Gao L.Z."/>
        </authorList>
    </citation>
    <scope>NUCLEOTIDE SEQUENCE [LARGE SCALE GENOMIC DNA]</scope>
    <source>
        <strain evidence="2">cv. GT1</strain>
        <tissue evidence="1">Leaf</tissue>
    </source>
</reference>
<gene>
    <name evidence="1" type="ORF">GH714_029912</name>
</gene>
<proteinExistence type="predicted"/>
<dbReference type="AlphaFoldDB" id="A0A6A6NDD0"/>
<comment type="caution">
    <text evidence="1">The sequence shown here is derived from an EMBL/GenBank/DDBJ whole genome shotgun (WGS) entry which is preliminary data.</text>
</comment>
<sequence>MNAREGVMLKREIPIDELHSNSDSEGDGEKVRFPQFNMDRDIDDPTFKVGMVFSTRNEFKDACRAYGLSIVGIDPNDYMFPLAYAVMRVEDKDSWWIQGLVNVVSEMFPNSEHRLCVKHMYINFRGRFKGKELKDLVWNAARATYQAKLDFWLEKIENKSSEVRGG</sequence>
<evidence type="ECO:0000313" key="2">
    <source>
        <dbReference type="Proteomes" id="UP000467840"/>
    </source>
</evidence>
<accession>A0A6A6NDD0</accession>
<name>A0A6A6NDD0_HEVBR</name>